<dbReference type="Gene3D" id="3.40.50.1000">
    <property type="entry name" value="HAD superfamily/HAD-like"/>
    <property type="match status" value="1"/>
</dbReference>
<dbReference type="AlphaFoldDB" id="A0A1Z5JP58"/>
<evidence type="ECO:0000313" key="2">
    <source>
        <dbReference type="EMBL" id="GAX15686.1"/>
    </source>
</evidence>
<dbReference type="PANTHER" id="PTHR20889:SF12">
    <property type="entry name" value="LP01149P"/>
    <property type="match status" value="1"/>
</dbReference>
<dbReference type="InterPro" id="IPR036412">
    <property type="entry name" value="HAD-like_sf"/>
</dbReference>
<dbReference type="OrthoDB" id="10267182at2759"/>
<dbReference type="InterPro" id="IPR016965">
    <property type="entry name" value="Pase_PHOSPHO-typ"/>
</dbReference>
<dbReference type="EMBL" id="BDSP01000095">
    <property type="protein sequence ID" value="GAX15686.1"/>
    <property type="molecule type" value="Genomic_DNA"/>
</dbReference>
<dbReference type="GO" id="GO:0046872">
    <property type="term" value="F:metal ion binding"/>
    <property type="evidence" value="ECO:0007669"/>
    <property type="project" value="UniProtKB-KW"/>
</dbReference>
<dbReference type="PANTHER" id="PTHR20889">
    <property type="entry name" value="PHOSPHATASE, ORPHAN 1, 2"/>
    <property type="match status" value="1"/>
</dbReference>
<sequence>MLEAIQYCHTFADLFIVSDANTDFIHAFLEKEGIQHLFTRVISNTPTNTNGRFGVAPYYNFLTREPHGCSLKCPPNMCKGRIEEDELQILQTYERVIYLGDGMGDFCPCHRLRKTDYVLARADFPLAQHIQENPIAANVRLWKSGHDVYQLLTTLLKEHESRTSTS</sequence>
<comment type="cofactor">
    <cofactor evidence="1">
        <name>Mg(2+)</name>
        <dbReference type="ChEBI" id="CHEBI:18420"/>
    </cofactor>
</comment>
<evidence type="ECO:0000313" key="3">
    <source>
        <dbReference type="Proteomes" id="UP000198406"/>
    </source>
</evidence>
<name>A0A1Z5JP58_FISSO</name>
<dbReference type="Pfam" id="PF06888">
    <property type="entry name" value="Put_Phosphatase"/>
    <property type="match status" value="1"/>
</dbReference>
<dbReference type="Proteomes" id="UP000198406">
    <property type="component" value="Unassembled WGS sequence"/>
</dbReference>
<dbReference type="InterPro" id="IPR023214">
    <property type="entry name" value="HAD_sf"/>
</dbReference>
<organism evidence="2 3">
    <name type="scientific">Fistulifera solaris</name>
    <name type="common">Oleaginous diatom</name>
    <dbReference type="NCBI Taxonomy" id="1519565"/>
    <lineage>
        <taxon>Eukaryota</taxon>
        <taxon>Sar</taxon>
        <taxon>Stramenopiles</taxon>
        <taxon>Ochrophyta</taxon>
        <taxon>Bacillariophyta</taxon>
        <taxon>Bacillariophyceae</taxon>
        <taxon>Bacillariophycidae</taxon>
        <taxon>Naviculales</taxon>
        <taxon>Naviculaceae</taxon>
        <taxon>Fistulifera</taxon>
    </lineage>
</organism>
<protein>
    <recommendedName>
        <fullName evidence="4">Pyridoxal phosphate phosphatase PHOSPHO2</fullName>
    </recommendedName>
</protein>
<evidence type="ECO:0008006" key="4">
    <source>
        <dbReference type="Google" id="ProtNLM"/>
    </source>
</evidence>
<feature type="binding site" evidence="1">
    <location>
        <position position="101"/>
    </location>
    <ligand>
        <name>Mg(2+)</name>
        <dbReference type="ChEBI" id="CHEBI:18420"/>
    </ligand>
</feature>
<dbReference type="SUPFAM" id="SSF56784">
    <property type="entry name" value="HAD-like"/>
    <property type="match status" value="1"/>
</dbReference>
<gene>
    <name evidence="2" type="ORF">FisN_3Hh160</name>
</gene>
<dbReference type="GO" id="GO:0016791">
    <property type="term" value="F:phosphatase activity"/>
    <property type="evidence" value="ECO:0007669"/>
    <property type="project" value="InterPro"/>
</dbReference>
<dbReference type="InParanoid" id="A0A1Z5JP58"/>
<keyword evidence="1" id="KW-0460">Magnesium</keyword>
<accession>A0A1Z5JP58</accession>
<keyword evidence="1" id="KW-0479">Metal-binding</keyword>
<keyword evidence="3" id="KW-1185">Reference proteome</keyword>
<proteinExistence type="predicted"/>
<comment type="caution">
    <text evidence="2">The sequence shown here is derived from an EMBL/GenBank/DDBJ whole genome shotgun (WGS) entry which is preliminary data.</text>
</comment>
<reference evidence="2 3" key="1">
    <citation type="journal article" date="2015" name="Plant Cell">
        <title>Oil accumulation by the oleaginous diatom Fistulifera solaris as revealed by the genome and transcriptome.</title>
        <authorList>
            <person name="Tanaka T."/>
            <person name="Maeda Y."/>
            <person name="Veluchamy A."/>
            <person name="Tanaka M."/>
            <person name="Abida H."/>
            <person name="Marechal E."/>
            <person name="Bowler C."/>
            <person name="Muto M."/>
            <person name="Sunaga Y."/>
            <person name="Tanaka M."/>
            <person name="Yoshino T."/>
            <person name="Taniguchi T."/>
            <person name="Fukuda Y."/>
            <person name="Nemoto M."/>
            <person name="Matsumoto M."/>
            <person name="Wong P.S."/>
            <person name="Aburatani S."/>
            <person name="Fujibuchi W."/>
        </authorList>
    </citation>
    <scope>NUCLEOTIDE SEQUENCE [LARGE SCALE GENOMIC DNA]</scope>
    <source>
        <strain evidence="2 3">JPCC DA0580</strain>
    </source>
</reference>
<evidence type="ECO:0000256" key="1">
    <source>
        <dbReference type="PIRSR" id="PIRSR031051-3"/>
    </source>
</evidence>
<dbReference type="PIRSF" id="PIRSF031051">
    <property type="entry name" value="PyrdxlP_Pase_PHOSPHO2"/>
    <property type="match status" value="1"/>
</dbReference>